<protein>
    <submittedName>
        <fullName evidence="2">Uncharacterized protein</fullName>
    </submittedName>
</protein>
<evidence type="ECO:0000313" key="3">
    <source>
        <dbReference type="Proteomes" id="UP000824120"/>
    </source>
</evidence>
<dbReference type="Proteomes" id="UP000824120">
    <property type="component" value="Chromosome 7"/>
</dbReference>
<name>A0A9J5Y3Z8_SOLCO</name>
<proteinExistence type="predicted"/>
<dbReference type="OrthoDB" id="1729993at2759"/>
<dbReference type="PANTHER" id="PTHR46238">
    <property type="entry name" value="REVERSE TRANSCRIPTASE DOMAIN-CONTAINING PROTEIN"/>
    <property type="match status" value="1"/>
</dbReference>
<dbReference type="PANTHER" id="PTHR46238:SF8">
    <property type="entry name" value="ENDONUCLEASE_EXONUCLEASE_PHOSPHATASE DOMAIN-CONTAINING PROTEIN"/>
    <property type="match status" value="1"/>
</dbReference>
<keyword evidence="3" id="KW-1185">Reference proteome</keyword>
<comment type="caution">
    <text evidence="2">The sequence shown here is derived from an EMBL/GenBank/DDBJ whole genome shotgun (WGS) entry which is preliminary data.</text>
</comment>
<dbReference type="AlphaFoldDB" id="A0A9J5Y3Z8"/>
<dbReference type="EMBL" id="JACXVP010000007">
    <property type="protein sequence ID" value="KAG5595363.1"/>
    <property type="molecule type" value="Genomic_DNA"/>
</dbReference>
<evidence type="ECO:0000256" key="1">
    <source>
        <dbReference type="SAM" id="Coils"/>
    </source>
</evidence>
<evidence type="ECO:0000313" key="2">
    <source>
        <dbReference type="EMBL" id="KAG5595363.1"/>
    </source>
</evidence>
<gene>
    <name evidence="2" type="ORF">H5410_036595</name>
</gene>
<accession>A0A9J5Y3Z8</accession>
<reference evidence="2 3" key="1">
    <citation type="submission" date="2020-09" db="EMBL/GenBank/DDBJ databases">
        <title>De no assembly of potato wild relative species, Solanum commersonii.</title>
        <authorList>
            <person name="Cho K."/>
        </authorList>
    </citation>
    <scope>NUCLEOTIDE SEQUENCE [LARGE SCALE GENOMIC DNA]</scope>
    <source>
        <strain evidence="2">LZ3.2</strain>
        <tissue evidence="2">Leaf</tissue>
    </source>
</reference>
<sequence length="494" mass="57466">MLVASGFDGSFQVLGWEWEQGARVPRELLVGTKARDVDMFKLWYSESSTSRRGVGNLVYRDQVVEVRRVNDRMMGPLRRIMHGCYGSRYRNKEGSSLLDIAKAFDLVIANSSFQKIEEKLVTYHSVVGRATKTATFETCMNSSRPKTRKSRGRRAHDLDQVKCIKDKNGEVLVEEAYIRRRCMSYFHKPLNEEGDRDIASGSEDEEAKATKPHKIMVEFGKNAGKIGKDPTRMSEKWRWSTIISLYKNKSDIKSRNNYVEPNRIHTNRSTTEARRLLEQYRDRMKDLNMVFIDLENHKAPREFYGGIWKLEVLMWHIFGDMTRVRAMEGVSEHFPIKMGDKRIDAPHHIQRELSWNMSLADDIVLSTRCVMEVPMCTISDDTHEVEVEVKIDTQVIPKRGSFRYRKSIIQINKKIDDDVAHHIRSEASQECKRLEDERAREENAQMDLQDKGSNVEMVRECEKEVCEARVSRYEKLAITGSMRGRGRLKKNWGR</sequence>
<organism evidence="2 3">
    <name type="scientific">Solanum commersonii</name>
    <name type="common">Commerson's wild potato</name>
    <name type="synonym">Commerson's nightshade</name>
    <dbReference type="NCBI Taxonomy" id="4109"/>
    <lineage>
        <taxon>Eukaryota</taxon>
        <taxon>Viridiplantae</taxon>
        <taxon>Streptophyta</taxon>
        <taxon>Embryophyta</taxon>
        <taxon>Tracheophyta</taxon>
        <taxon>Spermatophyta</taxon>
        <taxon>Magnoliopsida</taxon>
        <taxon>eudicotyledons</taxon>
        <taxon>Gunneridae</taxon>
        <taxon>Pentapetalae</taxon>
        <taxon>asterids</taxon>
        <taxon>lamiids</taxon>
        <taxon>Solanales</taxon>
        <taxon>Solanaceae</taxon>
        <taxon>Solanoideae</taxon>
        <taxon>Solaneae</taxon>
        <taxon>Solanum</taxon>
    </lineage>
</organism>
<keyword evidence="1" id="KW-0175">Coiled coil</keyword>
<feature type="coiled-coil region" evidence="1">
    <location>
        <begin position="424"/>
        <end position="451"/>
    </location>
</feature>